<name>A0A6J4QKR2_9PSEU</name>
<protein>
    <submittedName>
        <fullName evidence="2">Ribonucleotide reductase transcriptional regulator NrdR</fullName>
    </submittedName>
</protein>
<organism evidence="2">
    <name type="scientific">uncultured Pseudonocardia sp</name>
    <dbReference type="NCBI Taxonomy" id="211455"/>
    <lineage>
        <taxon>Bacteria</taxon>
        <taxon>Bacillati</taxon>
        <taxon>Actinomycetota</taxon>
        <taxon>Actinomycetes</taxon>
        <taxon>Pseudonocardiales</taxon>
        <taxon>Pseudonocardiaceae</taxon>
        <taxon>Pseudonocardia</taxon>
        <taxon>environmental samples</taxon>
    </lineage>
</organism>
<evidence type="ECO:0000313" key="2">
    <source>
        <dbReference type="EMBL" id="CAA9447619.1"/>
    </source>
</evidence>
<dbReference type="AlphaFoldDB" id="A0A6J4QKR2"/>
<gene>
    <name evidence="2" type="ORF">AVDCRST_MAG66-4569</name>
</gene>
<feature type="non-terminal residue" evidence="2">
    <location>
        <position position="153"/>
    </location>
</feature>
<feature type="region of interest" description="Disordered" evidence="1">
    <location>
        <begin position="13"/>
        <end position="126"/>
    </location>
</feature>
<feature type="compositionally biased region" description="Basic residues" evidence="1">
    <location>
        <begin position="74"/>
        <end position="97"/>
    </location>
</feature>
<proteinExistence type="predicted"/>
<evidence type="ECO:0000256" key="1">
    <source>
        <dbReference type="SAM" id="MobiDB-lite"/>
    </source>
</evidence>
<reference evidence="2" key="1">
    <citation type="submission" date="2020-02" db="EMBL/GenBank/DDBJ databases">
        <authorList>
            <person name="Meier V. D."/>
        </authorList>
    </citation>
    <scope>NUCLEOTIDE SEQUENCE</scope>
    <source>
        <strain evidence="2">AVDCRST_MAG66</strain>
    </source>
</reference>
<dbReference type="EMBL" id="CADCUS010000619">
    <property type="protein sequence ID" value="CAA9447619.1"/>
    <property type="molecule type" value="Genomic_DNA"/>
</dbReference>
<sequence length="153" mass="17286">ALPVLPALRVQGHRLPRGRRGAGHPPAPLVRLLRPPVHHRRGGGARRRQAQRRHRAVQPGQGRGWRPARLPGPPRRRGRPGPARPPRRGGRPRGRHRRDPEPRGGAGHPRSAPRARRGRLPPFRQRLPLVLLHRGLREGDRRPARAAGRRLRL</sequence>
<feature type="compositionally biased region" description="Basic residues" evidence="1">
    <location>
        <begin position="13"/>
        <end position="22"/>
    </location>
</feature>
<dbReference type="GO" id="GO:0003677">
    <property type="term" value="F:DNA binding"/>
    <property type="evidence" value="ECO:0007669"/>
    <property type="project" value="InterPro"/>
</dbReference>
<feature type="non-terminal residue" evidence="2">
    <location>
        <position position="1"/>
    </location>
</feature>
<dbReference type="InterPro" id="IPR017956">
    <property type="entry name" value="AT_hook_DNA-bd_motif"/>
</dbReference>
<feature type="compositionally biased region" description="Basic residues" evidence="1">
    <location>
        <begin position="36"/>
        <end position="56"/>
    </location>
</feature>
<dbReference type="PRINTS" id="PR00929">
    <property type="entry name" value="ATHOOK"/>
</dbReference>
<accession>A0A6J4QKR2</accession>